<accession>G7DWE1</accession>
<dbReference type="Proteomes" id="UP000009131">
    <property type="component" value="Unassembled WGS sequence"/>
</dbReference>
<reference evidence="2 3" key="2">
    <citation type="journal article" date="2012" name="Open Biol.">
        <title>Characteristics of nucleosomes and linker DNA regions on the genome of the basidiomycete Mixia osmundae revealed by mono- and dinucleosome mapping.</title>
        <authorList>
            <person name="Nishida H."/>
            <person name="Kondo S."/>
            <person name="Matsumoto T."/>
            <person name="Suzuki Y."/>
            <person name="Yoshikawa H."/>
            <person name="Taylor T.D."/>
            <person name="Sugiyama J."/>
        </authorList>
    </citation>
    <scope>NUCLEOTIDE SEQUENCE [LARGE SCALE GENOMIC DNA]</scope>
    <source>
        <strain evidence="3">CBS 9802 / IAM 14324 / JCM 22182 / KY 12970</strain>
    </source>
</reference>
<dbReference type="InParanoid" id="G7DWE1"/>
<dbReference type="PANTHER" id="PTHR45648">
    <property type="entry name" value="GDSL LIPASE/ACYLHYDROLASE FAMILY PROTEIN (AFU_ORTHOLOGUE AFUA_4G14700)"/>
    <property type="match status" value="1"/>
</dbReference>
<protein>
    <recommendedName>
        <fullName evidence="4">SGNH hydrolase-type esterase domain-containing protein</fullName>
    </recommendedName>
</protein>
<dbReference type="InterPro" id="IPR001087">
    <property type="entry name" value="GDSL"/>
</dbReference>
<proteinExistence type="predicted"/>
<dbReference type="OMA" id="WGAWALE"/>
<gene>
    <name evidence="2" type="primary">Mo01556</name>
    <name evidence="2" type="ORF">E5Q_01556</name>
</gene>
<comment type="caution">
    <text evidence="2">The sequence shown here is derived from an EMBL/GenBank/DDBJ whole genome shotgun (WGS) entry which is preliminary data.</text>
</comment>
<dbReference type="Gene3D" id="3.40.50.1110">
    <property type="entry name" value="SGNH hydrolase"/>
    <property type="match status" value="1"/>
</dbReference>
<evidence type="ECO:0000256" key="1">
    <source>
        <dbReference type="ARBA" id="ARBA00022801"/>
    </source>
</evidence>
<dbReference type="GO" id="GO:0016788">
    <property type="term" value="F:hydrolase activity, acting on ester bonds"/>
    <property type="evidence" value="ECO:0007669"/>
    <property type="project" value="InterPro"/>
</dbReference>
<dbReference type="OrthoDB" id="1600564at2759"/>
<dbReference type="Pfam" id="PF00657">
    <property type="entry name" value="Lipase_GDSL"/>
    <property type="match status" value="1"/>
</dbReference>
<dbReference type="InterPro" id="IPR051058">
    <property type="entry name" value="GDSL_Est/Lipase"/>
</dbReference>
<dbReference type="EMBL" id="BABT02000050">
    <property type="protein sequence ID" value="GAA94901.1"/>
    <property type="molecule type" value="Genomic_DNA"/>
</dbReference>
<evidence type="ECO:0008006" key="4">
    <source>
        <dbReference type="Google" id="ProtNLM"/>
    </source>
</evidence>
<dbReference type="SUPFAM" id="SSF52266">
    <property type="entry name" value="SGNH hydrolase"/>
    <property type="match status" value="1"/>
</dbReference>
<name>G7DWE1_MIXOS</name>
<dbReference type="RefSeq" id="XP_014565794.1">
    <property type="nucleotide sequence ID" value="XM_014710308.1"/>
</dbReference>
<dbReference type="HOGENOM" id="CLU_015101_3_1_1"/>
<dbReference type="STRING" id="764103.G7DWE1"/>
<reference evidence="2 3" key="1">
    <citation type="journal article" date="2011" name="J. Gen. Appl. Microbiol.">
        <title>Draft genome sequencing of the enigmatic basidiomycete Mixia osmundae.</title>
        <authorList>
            <person name="Nishida H."/>
            <person name="Nagatsuka Y."/>
            <person name="Sugiyama J."/>
        </authorList>
    </citation>
    <scope>NUCLEOTIDE SEQUENCE [LARGE SCALE GENOMIC DNA]</scope>
    <source>
        <strain evidence="3">CBS 9802 / IAM 14324 / JCM 22182 / KY 12970</strain>
    </source>
</reference>
<keyword evidence="3" id="KW-1185">Reference proteome</keyword>
<evidence type="ECO:0000313" key="3">
    <source>
        <dbReference type="Proteomes" id="UP000009131"/>
    </source>
</evidence>
<dbReference type="AlphaFoldDB" id="G7DWE1"/>
<dbReference type="InterPro" id="IPR036514">
    <property type="entry name" value="SGNH_hydro_sf"/>
</dbReference>
<dbReference type="CDD" id="cd01846">
    <property type="entry name" value="fatty_acyltransferase_like"/>
    <property type="match status" value="1"/>
</dbReference>
<dbReference type="PANTHER" id="PTHR45648:SF22">
    <property type="entry name" value="GDSL LIPASE_ACYLHYDROLASE FAMILY PROTEIN (AFU_ORTHOLOGUE AFUA_4G14700)"/>
    <property type="match status" value="1"/>
</dbReference>
<organism evidence="2 3">
    <name type="scientific">Mixia osmundae (strain CBS 9802 / IAM 14324 / JCM 22182 / KY 12970)</name>
    <dbReference type="NCBI Taxonomy" id="764103"/>
    <lineage>
        <taxon>Eukaryota</taxon>
        <taxon>Fungi</taxon>
        <taxon>Dikarya</taxon>
        <taxon>Basidiomycota</taxon>
        <taxon>Pucciniomycotina</taxon>
        <taxon>Mixiomycetes</taxon>
        <taxon>Mixiales</taxon>
        <taxon>Mixiaceae</taxon>
        <taxon>Mixia</taxon>
    </lineage>
</organism>
<evidence type="ECO:0000313" key="2">
    <source>
        <dbReference type="EMBL" id="GAA94901.1"/>
    </source>
</evidence>
<sequence>MTTQSRRSFRSESGLPFQRIVVFGDSLSDSGNTHKLTKGEWPKDERYYKGAFSNGKVWPLLLGERFGIEVENRAFGGATADNKLVQGKTGYYTDIPVPALADQVDTYLASSKSHLLHAYPRAGAAPKGETLFSIWVGGNDGFLQPEIGGATIFKAIERSIMKLYRAGGRHFLLSTQSDGSPYSAAYNRQLAESMHKLTDTLGNIHFAVADNASLLADIVGDLGKYGFDSLSPCITGIYENESYNPAAVEGANMVLEQSQALQRTASTCVAHPERHVFWDIFHPSARLHQVLADNTCAVVLKRWGVASVKPSQSALSPVGEPLPIFDL</sequence>
<dbReference type="eggNOG" id="ENOG502RWC4">
    <property type="taxonomic scope" value="Eukaryota"/>
</dbReference>
<keyword evidence="1" id="KW-0378">Hydrolase</keyword>